<protein>
    <submittedName>
        <fullName evidence="2">Uncharacterized protein</fullName>
    </submittedName>
</protein>
<evidence type="ECO:0000313" key="2">
    <source>
        <dbReference type="EMBL" id="KAK8492459.1"/>
    </source>
</evidence>
<dbReference type="EMBL" id="JBBPBN010000248">
    <property type="protein sequence ID" value="KAK8492459.1"/>
    <property type="molecule type" value="Genomic_DNA"/>
</dbReference>
<feature type="region of interest" description="Disordered" evidence="1">
    <location>
        <begin position="15"/>
        <end position="50"/>
    </location>
</feature>
<keyword evidence="3" id="KW-1185">Reference proteome</keyword>
<sequence>MMECGFNFNYICQRKEPTEKSPPPAPAVKKLYRGQQHHQSTLPDAEEKHQRRRYHIITADSDDDNSAGIPVAHPEQMQRRNTWIASYGEEEITLRIEHDPRILWNHVAPLEVSGNRLPETGSKRTLLHARGACREATGPARADILAGTSEFGRASCCVNGLSQSPLTACLACTQYPSAEKLSPFYYRCHKDIFLARQTIVASS</sequence>
<dbReference type="Proteomes" id="UP001396334">
    <property type="component" value="Unassembled WGS sequence"/>
</dbReference>
<comment type="caution">
    <text evidence="2">The sequence shown here is derived from an EMBL/GenBank/DDBJ whole genome shotgun (WGS) entry which is preliminary data.</text>
</comment>
<reference evidence="2 3" key="1">
    <citation type="journal article" date="2024" name="G3 (Bethesda)">
        <title>Genome assembly of Hibiscus sabdariffa L. provides insights into metabolisms of medicinal natural products.</title>
        <authorList>
            <person name="Kim T."/>
        </authorList>
    </citation>
    <scope>NUCLEOTIDE SEQUENCE [LARGE SCALE GENOMIC DNA]</scope>
    <source>
        <strain evidence="2">TK-2024</strain>
        <tissue evidence="2">Old leaves</tissue>
    </source>
</reference>
<name>A0ABR2AI28_9ROSI</name>
<evidence type="ECO:0000256" key="1">
    <source>
        <dbReference type="SAM" id="MobiDB-lite"/>
    </source>
</evidence>
<gene>
    <name evidence="2" type="ORF">V6N11_034870</name>
</gene>
<evidence type="ECO:0000313" key="3">
    <source>
        <dbReference type="Proteomes" id="UP001396334"/>
    </source>
</evidence>
<proteinExistence type="predicted"/>
<accession>A0ABR2AI28</accession>
<organism evidence="2 3">
    <name type="scientific">Hibiscus sabdariffa</name>
    <name type="common">roselle</name>
    <dbReference type="NCBI Taxonomy" id="183260"/>
    <lineage>
        <taxon>Eukaryota</taxon>
        <taxon>Viridiplantae</taxon>
        <taxon>Streptophyta</taxon>
        <taxon>Embryophyta</taxon>
        <taxon>Tracheophyta</taxon>
        <taxon>Spermatophyta</taxon>
        <taxon>Magnoliopsida</taxon>
        <taxon>eudicotyledons</taxon>
        <taxon>Gunneridae</taxon>
        <taxon>Pentapetalae</taxon>
        <taxon>rosids</taxon>
        <taxon>malvids</taxon>
        <taxon>Malvales</taxon>
        <taxon>Malvaceae</taxon>
        <taxon>Malvoideae</taxon>
        <taxon>Hibiscus</taxon>
    </lineage>
</organism>